<evidence type="ECO:0000256" key="3">
    <source>
        <dbReference type="ARBA" id="ARBA00022692"/>
    </source>
</evidence>
<evidence type="ECO:0000313" key="9">
    <source>
        <dbReference type="Proteomes" id="UP000552615"/>
    </source>
</evidence>
<keyword evidence="3 6" id="KW-0812">Transmembrane</keyword>
<dbReference type="GO" id="GO:0005886">
    <property type="term" value="C:plasma membrane"/>
    <property type="evidence" value="ECO:0007669"/>
    <property type="project" value="UniProtKB-SubCell"/>
</dbReference>
<dbReference type="Pfam" id="PF06271">
    <property type="entry name" value="RDD"/>
    <property type="match status" value="1"/>
</dbReference>
<accession>A0A7Y0A923</accession>
<evidence type="ECO:0000256" key="2">
    <source>
        <dbReference type="ARBA" id="ARBA00022475"/>
    </source>
</evidence>
<comment type="caution">
    <text evidence="8">The sequence shown here is derived from an EMBL/GenBank/DDBJ whole genome shotgun (WGS) entry which is preliminary data.</text>
</comment>
<evidence type="ECO:0000256" key="6">
    <source>
        <dbReference type="SAM" id="Phobius"/>
    </source>
</evidence>
<name>A0A7Y0A923_9FLAO</name>
<keyword evidence="9" id="KW-1185">Reference proteome</keyword>
<keyword evidence="4 6" id="KW-1133">Transmembrane helix</keyword>
<dbReference type="AlphaFoldDB" id="A0A7Y0A923"/>
<evidence type="ECO:0000259" key="7">
    <source>
        <dbReference type="Pfam" id="PF06271"/>
    </source>
</evidence>
<organism evidence="8 9">
    <name type="scientific">Chryseobacterium cheonjiense</name>
    <dbReference type="NCBI Taxonomy" id="2728845"/>
    <lineage>
        <taxon>Bacteria</taxon>
        <taxon>Pseudomonadati</taxon>
        <taxon>Bacteroidota</taxon>
        <taxon>Flavobacteriia</taxon>
        <taxon>Flavobacteriales</taxon>
        <taxon>Weeksellaceae</taxon>
        <taxon>Chryseobacterium group</taxon>
        <taxon>Chryseobacterium</taxon>
    </lineage>
</organism>
<keyword evidence="5 6" id="KW-0472">Membrane</keyword>
<protein>
    <submittedName>
        <fullName evidence="8">RDD family protein</fullName>
    </submittedName>
</protein>
<dbReference type="PANTHER" id="PTHR36115">
    <property type="entry name" value="PROLINE-RICH ANTIGEN HOMOLOG-RELATED"/>
    <property type="match status" value="1"/>
</dbReference>
<comment type="subcellular location">
    <subcellularLocation>
        <location evidence="1">Cell membrane</location>
        <topology evidence="1">Multi-pass membrane protein</topology>
    </subcellularLocation>
</comment>
<evidence type="ECO:0000256" key="5">
    <source>
        <dbReference type="ARBA" id="ARBA00023136"/>
    </source>
</evidence>
<keyword evidence="2" id="KW-1003">Cell membrane</keyword>
<reference evidence="8 9" key="1">
    <citation type="submission" date="2020-04" db="EMBL/GenBank/DDBJ databases">
        <title>Chryseobacterium sp. RJ-7-14 sp. nov., isolated from Jeju soil.</title>
        <authorList>
            <person name="Dahal R.H."/>
            <person name="Chaudhary D.K."/>
        </authorList>
    </citation>
    <scope>NUCLEOTIDE SEQUENCE [LARGE SCALE GENOMIC DNA]</scope>
    <source>
        <strain evidence="8 9">RJ-7-14</strain>
    </source>
</reference>
<feature type="transmembrane region" description="Helical" evidence="6">
    <location>
        <begin position="61"/>
        <end position="81"/>
    </location>
</feature>
<feature type="transmembrane region" description="Helical" evidence="6">
    <location>
        <begin position="27"/>
        <end position="49"/>
    </location>
</feature>
<dbReference type="InterPro" id="IPR051791">
    <property type="entry name" value="Pra-immunoreactive"/>
</dbReference>
<gene>
    <name evidence="8" type="ORF">HHL20_16560</name>
</gene>
<dbReference type="PANTHER" id="PTHR36115:SF4">
    <property type="entry name" value="MEMBRANE PROTEIN"/>
    <property type="match status" value="1"/>
</dbReference>
<sequence length="168" mass="19768">MRKYLRVVDNNRATKWQRFAEYILDRIFIQIIFYGALFIFGILNTMIFNENIDETFEEDDAGLGFVFILIYLTYIFAYYCLMEYYLGRTLAKYITGTKVISIDGKKPTFMQILGRTFSRVVPFDALSFLGENGWHDSWSETRVINIKNYETETQMKSEIESLGTKEIA</sequence>
<evidence type="ECO:0000256" key="4">
    <source>
        <dbReference type="ARBA" id="ARBA00022989"/>
    </source>
</evidence>
<proteinExistence type="predicted"/>
<dbReference type="Proteomes" id="UP000552615">
    <property type="component" value="Unassembled WGS sequence"/>
</dbReference>
<dbReference type="InterPro" id="IPR010432">
    <property type="entry name" value="RDD"/>
</dbReference>
<feature type="domain" description="RDD" evidence="7">
    <location>
        <begin position="13"/>
        <end position="126"/>
    </location>
</feature>
<dbReference type="RefSeq" id="WP_169232276.1">
    <property type="nucleotide sequence ID" value="NZ_JABBGF010000003.1"/>
</dbReference>
<dbReference type="EMBL" id="JABBGF010000003">
    <property type="protein sequence ID" value="NML58952.1"/>
    <property type="molecule type" value="Genomic_DNA"/>
</dbReference>
<evidence type="ECO:0000313" key="8">
    <source>
        <dbReference type="EMBL" id="NML58952.1"/>
    </source>
</evidence>
<evidence type="ECO:0000256" key="1">
    <source>
        <dbReference type="ARBA" id="ARBA00004651"/>
    </source>
</evidence>